<dbReference type="EMBL" id="JBJXBP010000002">
    <property type="protein sequence ID" value="KAL3844969.1"/>
    <property type="molecule type" value="Genomic_DNA"/>
</dbReference>
<evidence type="ECO:0000259" key="6">
    <source>
        <dbReference type="Pfam" id="PF02900"/>
    </source>
</evidence>
<dbReference type="GO" id="GO:0016702">
    <property type="term" value="F:oxidoreductase activity, acting on single donors with incorporation of molecular oxygen, incorporation of two atoms of oxygen"/>
    <property type="evidence" value="ECO:0007669"/>
    <property type="project" value="UniProtKB-ARBA"/>
</dbReference>
<feature type="domain" description="Extradiol ring-cleavage dioxygenase class III enzyme subunit B" evidence="6">
    <location>
        <begin position="66"/>
        <end position="166"/>
    </location>
</feature>
<dbReference type="SUPFAM" id="SSF53213">
    <property type="entry name" value="LigB-like"/>
    <property type="match status" value="1"/>
</dbReference>
<evidence type="ECO:0000313" key="7">
    <source>
        <dbReference type="EMBL" id="KAL3844969.1"/>
    </source>
</evidence>
<evidence type="ECO:0000256" key="1">
    <source>
        <dbReference type="ARBA" id="ARBA00001947"/>
    </source>
</evidence>
<dbReference type="PANTHER" id="PTHR30096">
    <property type="entry name" value="4,5-DOPA DIOXYGENASE EXTRADIOL-LIKE PROTEIN"/>
    <property type="match status" value="1"/>
</dbReference>
<dbReference type="InterPro" id="IPR014436">
    <property type="entry name" value="Extradiol_dOase_DODA"/>
</dbReference>
<dbReference type="AlphaFoldDB" id="A0ABD3U693"/>
<dbReference type="CDD" id="cd07363">
    <property type="entry name" value="45_DOPA_Dioxygenase"/>
    <property type="match status" value="1"/>
</dbReference>
<comment type="caution">
    <text evidence="7">The sequence shown here is derived from an EMBL/GenBank/DDBJ whole genome shotgun (WGS) entry which is preliminary data.</text>
</comment>
<keyword evidence="4" id="KW-0862">Zinc</keyword>
<gene>
    <name evidence="7" type="ORF">ACJIZ3_002372</name>
</gene>
<proteinExistence type="inferred from homology"/>
<dbReference type="Gene3D" id="3.40.830.10">
    <property type="entry name" value="LigB-like"/>
    <property type="match status" value="1"/>
</dbReference>
<evidence type="ECO:0000256" key="5">
    <source>
        <dbReference type="ARBA" id="ARBA00023002"/>
    </source>
</evidence>
<protein>
    <recommendedName>
        <fullName evidence="6">Extradiol ring-cleavage dioxygenase class III enzyme subunit B domain-containing protein</fullName>
    </recommendedName>
</protein>
<keyword evidence="5" id="KW-0560">Oxidoreductase</keyword>
<keyword evidence="8" id="KW-1185">Reference proteome</keyword>
<comment type="cofactor">
    <cofactor evidence="1">
        <name>Zn(2+)</name>
        <dbReference type="ChEBI" id="CHEBI:29105"/>
    </cofactor>
</comment>
<comment type="similarity">
    <text evidence="2">Belongs to the DODA-type extradiol aromatic ring-opening dioxygenase family.</text>
</comment>
<evidence type="ECO:0000256" key="3">
    <source>
        <dbReference type="ARBA" id="ARBA00022723"/>
    </source>
</evidence>
<dbReference type="GO" id="GO:0046872">
    <property type="term" value="F:metal ion binding"/>
    <property type="evidence" value="ECO:0007669"/>
    <property type="project" value="UniProtKB-KW"/>
</dbReference>
<evidence type="ECO:0000256" key="4">
    <source>
        <dbReference type="ARBA" id="ARBA00022833"/>
    </source>
</evidence>
<dbReference type="Proteomes" id="UP001634393">
    <property type="component" value="Unassembled WGS sequence"/>
</dbReference>
<dbReference type="PANTHER" id="PTHR30096:SF21">
    <property type="entry name" value="EXTRADIOL RING-CLEAVAGE DIOXYGENASE CLASS III ENZYME SUBUNIT B DOMAIN-CONTAINING PROTEIN"/>
    <property type="match status" value="1"/>
</dbReference>
<reference evidence="7 8" key="1">
    <citation type="submission" date="2024-12" db="EMBL/GenBank/DDBJ databases">
        <title>The unique morphological basis and parallel evolutionary history of personate flowers in Penstemon.</title>
        <authorList>
            <person name="Depatie T.H."/>
            <person name="Wessinger C.A."/>
        </authorList>
    </citation>
    <scope>NUCLEOTIDE SEQUENCE [LARGE SCALE GENOMIC DNA]</scope>
    <source>
        <strain evidence="7">WTNN_2</strain>
        <tissue evidence="7">Leaf</tissue>
    </source>
</reference>
<accession>A0ABD3U693</accession>
<organism evidence="7 8">
    <name type="scientific">Penstemon smallii</name>
    <dbReference type="NCBI Taxonomy" id="265156"/>
    <lineage>
        <taxon>Eukaryota</taxon>
        <taxon>Viridiplantae</taxon>
        <taxon>Streptophyta</taxon>
        <taxon>Embryophyta</taxon>
        <taxon>Tracheophyta</taxon>
        <taxon>Spermatophyta</taxon>
        <taxon>Magnoliopsida</taxon>
        <taxon>eudicotyledons</taxon>
        <taxon>Gunneridae</taxon>
        <taxon>Pentapetalae</taxon>
        <taxon>asterids</taxon>
        <taxon>lamiids</taxon>
        <taxon>Lamiales</taxon>
        <taxon>Plantaginaceae</taxon>
        <taxon>Cheloneae</taxon>
        <taxon>Penstemon</taxon>
    </lineage>
</organism>
<evidence type="ECO:0000313" key="8">
    <source>
        <dbReference type="Proteomes" id="UP001634393"/>
    </source>
</evidence>
<sequence length="170" mass="19363">MYQSSLIFSKLKYPAPGAPELVNKVKKLLGEAGFKRISLFANSRSKQIWMQLIITTWDRIWPPLKEEGVLIVCSGNDTHNLSSMQRDNDIVASWALEFDNWLKDSLLNGRCVKYEGKAPFAKQAHLELEHLYPLDVVIDAAGINAKTDLIHHNWTSYTISYASYKFTEST</sequence>
<dbReference type="InterPro" id="IPR004183">
    <property type="entry name" value="Xdiol_dOase_suB"/>
</dbReference>
<name>A0ABD3U693_9LAMI</name>
<keyword evidence="3" id="KW-0479">Metal-binding</keyword>
<dbReference type="Pfam" id="PF02900">
    <property type="entry name" value="LigB"/>
    <property type="match status" value="1"/>
</dbReference>
<evidence type="ECO:0000256" key="2">
    <source>
        <dbReference type="ARBA" id="ARBA00007581"/>
    </source>
</evidence>